<dbReference type="PANTHER" id="PTHR22904:SF523">
    <property type="entry name" value="STRESS-INDUCED-PHOSPHOPROTEIN 1"/>
    <property type="match status" value="1"/>
</dbReference>
<dbReference type="RefSeq" id="WP_349134570.1">
    <property type="nucleotide sequence ID" value="NZ_JBBMFF010000074.1"/>
</dbReference>
<dbReference type="PROSITE" id="PS50005">
    <property type="entry name" value="TPR"/>
    <property type="match status" value="2"/>
</dbReference>
<proteinExistence type="predicted"/>
<dbReference type="EMBL" id="JBBMFF010000074">
    <property type="protein sequence ID" value="MEQ2509860.1"/>
    <property type="molecule type" value="Genomic_DNA"/>
</dbReference>
<feature type="repeat" description="TPR" evidence="3">
    <location>
        <begin position="39"/>
        <end position="72"/>
    </location>
</feature>
<dbReference type="InterPro" id="IPR011990">
    <property type="entry name" value="TPR-like_helical_dom_sf"/>
</dbReference>
<evidence type="ECO:0000256" key="3">
    <source>
        <dbReference type="PROSITE-ProRule" id="PRU00339"/>
    </source>
</evidence>
<comment type="caution">
    <text evidence="4">The sequence shown here is derived from an EMBL/GenBank/DDBJ whole genome shotgun (WGS) entry which is preliminary data.</text>
</comment>
<keyword evidence="2 3" id="KW-0802">TPR repeat</keyword>
<gene>
    <name evidence="4" type="ORF">WMO66_01130</name>
</gene>
<dbReference type="InterPro" id="IPR019734">
    <property type="entry name" value="TPR_rpt"/>
</dbReference>
<organism evidence="4 5">
    <name type="scientific">Faecousia intestinalis</name>
    <dbReference type="NCBI Taxonomy" id="3133167"/>
    <lineage>
        <taxon>Bacteria</taxon>
        <taxon>Bacillati</taxon>
        <taxon>Bacillota</taxon>
        <taxon>Clostridia</taxon>
        <taxon>Eubacteriales</taxon>
        <taxon>Oscillospiraceae</taxon>
        <taxon>Faecousia</taxon>
    </lineage>
</organism>
<name>A0ABV1G372_9FIRM</name>
<evidence type="ECO:0000313" key="4">
    <source>
        <dbReference type="EMBL" id="MEQ2509860.1"/>
    </source>
</evidence>
<keyword evidence="1" id="KW-0677">Repeat</keyword>
<dbReference type="SMART" id="SM00028">
    <property type="entry name" value="TPR"/>
    <property type="match status" value="2"/>
</dbReference>
<keyword evidence="5" id="KW-1185">Reference proteome</keyword>
<dbReference type="Gene3D" id="1.25.40.10">
    <property type="entry name" value="Tetratricopeptide repeat domain"/>
    <property type="match status" value="1"/>
</dbReference>
<dbReference type="Pfam" id="PF13181">
    <property type="entry name" value="TPR_8"/>
    <property type="match status" value="1"/>
</dbReference>
<dbReference type="Proteomes" id="UP001491552">
    <property type="component" value="Unassembled WGS sequence"/>
</dbReference>
<reference evidence="4 5" key="1">
    <citation type="submission" date="2024-03" db="EMBL/GenBank/DDBJ databases">
        <title>Human intestinal bacterial collection.</title>
        <authorList>
            <person name="Pauvert C."/>
            <person name="Hitch T.C.A."/>
            <person name="Clavel T."/>
        </authorList>
    </citation>
    <scope>NUCLEOTIDE SEQUENCE [LARGE SCALE GENOMIC DNA]</scope>
    <source>
        <strain evidence="4 5">CLA-AA-H192</strain>
    </source>
</reference>
<evidence type="ECO:0000256" key="2">
    <source>
        <dbReference type="ARBA" id="ARBA00022803"/>
    </source>
</evidence>
<dbReference type="SUPFAM" id="SSF48452">
    <property type="entry name" value="TPR-like"/>
    <property type="match status" value="1"/>
</dbReference>
<sequence>MEYPFDALHAGIESQILNLPAGIPDSQAIRQAKSLPDSVEKFRALGKALSRQLRYREAVAAYTEGLKLEPEDLSLLRLRAGRYLTTLQSNLAITDFEKCLSLGAEKLDCLYRIGLAQYYAGRYEQAMEAFESCMPLCDDEMGIAVLYWHTLNAVRTEKAPTLLKYYRPDMAVGHHTAYEKAMRVWSGTTPLAAALEMLEREEDDLEYGITLYGLLWHPDCAERERLSQVLLRRDGFWPSFAYLAAWKDRAGTQ</sequence>
<accession>A0ABV1G372</accession>
<evidence type="ECO:0000313" key="5">
    <source>
        <dbReference type="Proteomes" id="UP001491552"/>
    </source>
</evidence>
<protein>
    <submittedName>
        <fullName evidence="4">Tetratricopeptide repeat protein</fullName>
    </submittedName>
</protein>
<dbReference type="PANTHER" id="PTHR22904">
    <property type="entry name" value="TPR REPEAT CONTAINING PROTEIN"/>
    <property type="match status" value="1"/>
</dbReference>
<evidence type="ECO:0000256" key="1">
    <source>
        <dbReference type="ARBA" id="ARBA00022737"/>
    </source>
</evidence>
<feature type="repeat" description="TPR" evidence="3">
    <location>
        <begin position="107"/>
        <end position="140"/>
    </location>
</feature>